<name>A0AAN7CRD0_9PEZI</name>
<keyword evidence="1" id="KW-0732">Signal</keyword>
<gene>
    <name evidence="2" type="ORF">C7999DRAFT_32691</name>
</gene>
<protein>
    <submittedName>
        <fullName evidence="2">Uncharacterized protein</fullName>
    </submittedName>
</protein>
<dbReference type="EMBL" id="MU857664">
    <property type="protein sequence ID" value="KAK4246915.1"/>
    <property type="molecule type" value="Genomic_DNA"/>
</dbReference>
<comment type="caution">
    <text evidence="2">The sequence shown here is derived from an EMBL/GenBank/DDBJ whole genome shotgun (WGS) entry which is preliminary data.</text>
</comment>
<evidence type="ECO:0000313" key="3">
    <source>
        <dbReference type="Proteomes" id="UP001303647"/>
    </source>
</evidence>
<feature type="chain" id="PRO_5042823648" evidence="1">
    <location>
        <begin position="23"/>
        <end position="162"/>
    </location>
</feature>
<dbReference type="AlphaFoldDB" id="A0AAN7CRD0"/>
<feature type="signal peptide" evidence="1">
    <location>
        <begin position="1"/>
        <end position="22"/>
    </location>
</feature>
<proteinExistence type="predicted"/>
<keyword evidence="3" id="KW-1185">Reference proteome</keyword>
<reference evidence="2" key="1">
    <citation type="journal article" date="2023" name="Mol. Phylogenet. Evol.">
        <title>Genome-scale phylogeny and comparative genomics of the fungal order Sordariales.</title>
        <authorList>
            <person name="Hensen N."/>
            <person name="Bonometti L."/>
            <person name="Westerberg I."/>
            <person name="Brannstrom I.O."/>
            <person name="Guillou S."/>
            <person name="Cros-Aarteil S."/>
            <person name="Calhoun S."/>
            <person name="Haridas S."/>
            <person name="Kuo A."/>
            <person name="Mondo S."/>
            <person name="Pangilinan J."/>
            <person name="Riley R."/>
            <person name="LaButti K."/>
            <person name="Andreopoulos B."/>
            <person name="Lipzen A."/>
            <person name="Chen C."/>
            <person name="Yan M."/>
            <person name="Daum C."/>
            <person name="Ng V."/>
            <person name="Clum A."/>
            <person name="Steindorff A."/>
            <person name="Ohm R.A."/>
            <person name="Martin F."/>
            <person name="Silar P."/>
            <person name="Natvig D.O."/>
            <person name="Lalanne C."/>
            <person name="Gautier V."/>
            <person name="Ament-Velasquez S.L."/>
            <person name="Kruys A."/>
            <person name="Hutchinson M.I."/>
            <person name="Powell A.J."/>
            <person name="Barry K."/>
            <person name="Miller A.N."/>
            <person name="Grigoriev I.V."/>
            <person name="Debuchy R."/>
            <person name="Gladieux P."/>
            <person name="Hiltunen Thoren M."/>
            <person name="Johannesson H."/>
        </authorList>
    </citation>
    <scope>NUCLEOTIDE SEQUENCE</scope>
    <source>
        <strain evidence="2">CBS 359.72</strain>
    </source>
</reference>
<evidence type="ECO:0000256" key="1">
    <source>
        <dbReference type="SAM" id="SignalP"/>
    </source>
</evidence>
<reference evidence="2" key="2">
    <citation type="submission" date="2023-05" db="EMBL/GenBank/DDBJ databases">
        <authorList>
            <consortium name="Lawrence Berkeley National Laboratory"/>
            <person name="Steindorff A."/>
            <person name="Hensen N."/>
            <person name="Bonometti L."/>
            <person name="Westerberg I."/>
            <person name="Brannstrom I.O."/>
            <person name="Guillou S."/>
            <person name="Cros-Aarteil S."/>
            <person name="Calhoun S."/>
            <person name="Haridas S."/>
            <person name="Kuo A."/>
            <person name="Mondo S."/>
            <person name="Pangilinan J."/>
            <person name="Riley R."/>
            <person name="Labutti K."/>
            <person name="Andreopoulos B."/>
            <person name="Lipzen A."/>
            <person name="Chen C."/>
            <person name="Yanf M."/>
            <person name="Daum C."/>
            <person name="Ng V."/>
            <person name="Clum A."/>
            <person name="Ohm R."/>
            <person name="Martin F."/>
            <person name="Silar P."/>
            <person name="Natvig D."/>
            <person name="Lalanne C."/>
            <person name="Gautier V."/>
            <person name="Ament-Velasquez S.L."/>
            <person name="Kruys A."/>
            <person name="Hutchinson M.I."/>
            <person name="Powell A.J."/>
            <person name="Barry K."/>
            <person name="Miller A.N."/>
            <person name="Grigoriev I.V."/>
            <person name="Debuchy R."/>
            <person name="Gladieux P."/>
            <person name="Thoren M.H."/>
            <person name="Johannesson H."/>
        </authorList>
    </citation>
    <scope>NUCLEOTIDE SEQUENCE</scope>
    <source>
        <strain evidence="2">CBS 359.72</strain>
    </source>
</reference>
<sequence length="162" mass="17721">MKSFTSAALFLAALATASPVKRQDLDFVFQITGFTASKIHNSGFCDYDFDVSVPGLLNGTAHCHAYLDSGFSGATWLANVYEGAGNCDKAGITWTFNDPILEEEDAHLNVTINGYKGLYTIPADQIIVSANDPENPFDEDVFYGGPEDFVITKFEKVEDKEE</sequence>
<accession>A0AAN7CRD0</accession>
<organism evidence="2 3">
    <name type="scientific">Corynascus novoguineensis</name>
    <dbReference type="NCBI Taxonomy" id="1126955"/>
    <lineage>
        <taxon>Eukaryota</taxon>
        <taxon>Fungi</taxon>
        <taxon>Dikarya</taxon>
        <taxon>Ascomycota</taxon>
        <taxon>Pezizomycotina</taxon>
        <taxon>Sordariomycetes</taxon>
        <taxon>Sordariomycetidae</taxon>
        <taxon>Sordariales</taxon>
        <taxon>Chaetomiaceae</taxon>
        <taxon>Corynascus</taxon>
    </lineage>
</organism>
<evidence type="ECO:0000313" key="2">
    <source>
        <dbReference type="EMBL" id="KAK4246915.1"/>
    </source>
</evidence>
<dbReference type="Proteomes" id="UP001303647">
    <property type="component" value="Unassembled WGS sequence"/>
</dbReference>